<evidence type="ECO:0000313" key="5">
    <source>
        <dbReference type="Proteomes" id="UP001231518"/>
    </source>
</evidence>
<dbReference type="AlphaFoldDB" id="A0AAD8E0L2"/>
<evidence type="ECO:0000256" key="1">
    <source>
        <dbReference type="SAM" id="MobiDB-lite"/>
    </source>
</evidence>
<feature type="domain" description="NOA1/YqeH-like C-terminal" evidence="3">
    <location>
        <begin position="584"/>
        <end position="682"/>
    </location>
</feature>
<dbReference type="InterPro" id="IPR048422">
    <property type="entry name" value="NOA1/YqeH-like_C"/>
</dbReference>
<evidence type="ECO:0008006" key="6">
    <source>
        <dbReference type="Google" id="ProtNLM"/>
    </source>
</evidence>
<comment type="caution">
    <text evidence="4">The sequence shown here is derived from an EMBL/GenBank/DDBJ whole genome shotgun (WGS) entry which is preliminary data.</text>
</comment>
<evidence type="ECO:0000259" key="3">
    <source>
        <dbReference type="Pfam" id="PF21516"/>
    </source>
</evidence>
<protein>
    <recommendedName>
        <fullName evidence="6">Nitric oxide-associated protein 1</fullName>
    </recommendedName>
</protein>
<dbReference type="EMBL" id="JARGEI010000003">
    <property type="protein sequence ID" value="KAJ8734396.1"/>
    <property type="molecule type" value="Genomic_DNA"/>
</dbReference>
<sequence length="717" mass="81671">MLYSMRNVLRLCRRQKFLQNKRFTQLRALTSIEAEEKFKKHDNNKDFSQLLQKYKDKITFNSYLESDKLKLGYYRYYKKTVKEAKATLGKEYKEKSLPPLPVALQYYVDKDRLLQDEEVTTTSEPDKEFQLPFGTSSNVKYDDSEVVPSQHTPNTNNKVSTEQEFDRSNIKHWMTSYEYFDDTKIKSEDLENERQTENEWLNHYGTPDPTVGVSRVPCGGCGALLHCSDPAIPGYLPSELFKHREVEELKTMECQRCHFLTEYNIALDVSVQPEEYEKLLQSIRNVKSLVLLMVDLLDFPCSIWPGIVDIVGKDRPIIVVGNKVDLLPGDSIGYVKRIKQSLVTEIKKTKLGEANITHVALISAKTGYGVEDLISAMFKLWLYKGDVFLVGSTNVGKSSLFNALLQSDYCKVHAVDIIKRATVSRWPGTTLNLLKFPINRPSGWKIFQRTRRLQSEAKLYRIEKQIRNAQLAGKTPSEAPALIGHIGRSFSQYYDVDNPEADKQKMTVLNEKHKLFANSRWLYDTPGVIHPDQVLSLLSTEELLVTIPKQLIRPQTYFIYKGSTIFIGGLARIDLVDCAEPCRFTIFCSESLPITVTKTEDADELYDKFVGTELFAVPSGGAERMKNWPGLQPRAELLEYPGEGPKTVCGDIVLSSVAWVGVTAKLRTVCKVRAWTPEARGIHRRQPAVLPFSINLKGKRLQDTPAYLVGKVFSEEP</sequence>
<dbReference type="GO" id="GO:0005525">
    <property type="term" value="F:GTP binding"/>
    <property type="evidence" value="ECO:0007669"/>
    <property type="project" value="InterPro"/>
</dbReference>
<dbReference type="Pfam" id="PF01926">
    <property type="entry name" value="MMR_HSR1"/>
    <property type="match status" value="1"/>
</dbReference>
<evidence type="ECO:0000313" key="4">
    <source>
        <dbReference type="EMBL" id="KAJ8734396.1"/>
    </source>
</evidence>
<keyword evidence="5" id="KW-1185">Reference proteome</keyword>
<dbReference type="InterPro" id="IPR027417">
    <property type="entry name" value="P-loop_NTPase"/>
</dbReference>
<accession>A0AAD8E0L2</accession>
<dbReference type="PANTHER" id="PTHR46406">
    <property type="entry name" value="NITRIC OXIDE-ASSOCIATED PROTEIN 1"/>
    <property type="match status" value="1"/>
</dbReference>
<dbReference type="Proteomes" id="UP001231518">
    <property type="component" value="Chromosome 5"/>
</dbReference>
<dbReference type="CDD" id="cd01855">
    <property type="entry name" value="YqeH"/>
    <property type="match status" value="1"/>
</dbReference>
<evidence type="ECO:0000259" key="2">
    <source>
        <dbReference type="Pfam" id="PF01926"/>
    </source>
</evidence>
<proteinExistence type="predicted"/>
<dbReference type="PANTHER" id="PTHR46406:SF1">
    <property type="entry name" value="NITRIC OXIDE-ASSOCIATED PROTEIN 1"/>
    <property type="match status" value="1"/>
</dbReference>
<feature type="domain" description="G" evidence="2">
    <location>
        <begin position="387"/>
        <end position="439"/>
    </location>
</feature>
<feature type="region of interest" description="Disordered" evidence="1">
    <location>
        <begin position="144"/>
        <end position="163"/>
    </location>
</feature>
<dbReference type="Pfam" id="PF21516">
    <property type="entry name" value="YqeH-like_C"/>
    <property type="match status" value="1"/>
</dbReference>
<dbReference type="InterPro" id="IPR052807">
    <property type="entry name" value="Mito_transl_resp_regulator"/>
</dbReference>
<dbReference type="InterPro" id="IPR006073">
    <property type="entry name" value="GTP-bd"/>
</dbReference>
<name>A0AAD8E0L2_MYTSE</name>
<organism evidence="4 5">
    <name type="scientific">Mythimna separata</name>
    <name type="common">Oriental armyworm</name>
    <name type="synonym">Pseudaletia separata</name>
    <dbReference type="NCBI Taxonomy" id="271217"/>
    <lineage>
        <taxon>Eukaryota</taxon>
        <taxon>Metazoa</taxon>
        <taxon>Ecdysozoa</taxon>
        <taxon>Arthropoda</taxon>
        <taxon>Hexapoda</taxon>
        <taxon>Insecta</taxon>
        <taxon>Pterygota</taxon>
        <taxon>Neoptera</taxon>
        <taxon>Endopterygota</taxon>
        <taxon>Lepidoptera</taxon>
        <taxon>Glossata</taxon>
        <taxon>Ditrysia</taxon>
        <taxon>Noctuoidea</taxon>
        <taxon>Noctuidae</taxon>
        <taxon>Noctuinae</taxon>
        <taxon>Hadenini</taxon>
        <taxon>Mythimna</taxon>
    </lineage>
</organism>
<reference evidence="4" key="1">
    <citation type="submission" date="2023-03" db="EMBL/GenBank/DDBJ databases">
        <title>Chromosome-level genomes of two armyworms, Mythimna separata and Mythimna loreyi, provide insights into the biosynthesis and reception of sex pheromones.</title>
        <authorList>
            <person name="Zhao H."/>
        </authorList>
    </citation>
    <scope>NUCLEOTIDE SEQUENCE</scope>
    <source>
        <strain evidence="4">BeijingLab</strain>
        <tissue evidence="4">Pupa</tissue>
    </source>
</reference>
<dbReference type="Gene3D" id="3.40.50.300">
    <property type="entry name" value="P-loop containing nucleotide triphosphate hydrolases"/>
    <property type="match status" value="1"/>
</dbReference>
<dbReference type="SUPFAM" id="SSF52540">
    <property type="entry name" value="P-loop containing nucleoside triphosphate hydrolases"/>
    <property type="match status" value="1"/>
</dbReference>
<feature type="compositionally biased region" description="Polar residues" evidence="1">
    <location>
        <begin position="147"/>
        <end position="162"/>
    </location>
</feature>
<gene>
    <name evidence="4" type="ORF">PYW07_014947</name>
</gene>